<proteinExistence type="predicted"/>
<evidence type="ECO:0000313" key="1">
    <source>
        <dbReference type="EMBL" id="KAJ9661033.1"/>
    </source>
</evidence>
<gene>
    <name evidence="1" type="ORF">H2198_002192</name>
</gene>
<organism evidence="1 2">
    <name type="scientific">Neophaeococcomyces mojaviensis</name>
    <dbReference type="NCBI Taxonomy" id="3383035"/>
    <lineage>
        <taxon>Eukaryota</taxon>
        <taxon>Fungi</taxon>
        <taxon>Dikarya</taxon>
        <taxon>Ascomycota</taxon>
        <taxon>Pezizomycotina</taxon>
        <taxon>Eurotiomycetes</taxon>
        <taxon>Chaetothyriomycetidae</taxon>
        <taxon>Chaetothyriales</taxon>
        <taxon>Chaetothyriales incertae sedis</taxon>
        <taxon>Neophaeococcomyces</taxon>
    </lineage>
</organism>
<name>A0ACC3AEU5_9EURO</name>
<sequence length="340" mass="37600">MTAPTMSGTDRTRKIYQPLHPSVRPLLDPEYVAFHDKYIQYVEPDEDRPWDGSARTRQNWPYAGSPIVEVGSVEDFRPAPNIEFRVFTPTGPVPPQGWPVFIWMHGGGFAGGDINGDNDLCSMLCRDANCVVATVGYRLAPEHPYPAAIEDVTETLKWINSDKGSSTLSINRTKIAIGGASAGANLAAVLCLIALDLKIPIMLQLLVVPVIDQTATVKTVWSEHVHAPWLTPSRMTWYRDLYLPHATPAKACEWQVSPCFAPEEALRRLPRTFFAIGGQDMLSTEGLAYAEKLKRLGVDVDVKVYEGMPHGMITLSGVVRKGRLAQMEILGAVQKVFMNQ</sequence>
<dbReference type="Proteomes" id="UP001172386">
    <property type="component" value="Unassembled WGS sequence"/>
</dbReference>
<reference evidence="1" key="1">
    <citation type="submission" date="2022-10" db="EMBL/GenBank/DDBJ databases">
        <title>Culturing micro-colonial fungi from biological soil crusts in the Mojave desert and describing Neophaeococcomyces mojavensis, and introducing the new genera and species Taxawa tesnikishii.</title>
        <authorList>
            <person name="Kurbessoian T."/>
            <person name="Stajich J.E."/>
        </authorList>
    </citation>
    <scope>NUCLEOTIDE SEQUENCE</scope>
    <source>
        <strain evidence="1">JES_112</strain>
    </source>
</reference>
<comment type="caution">
    <text evidence="1">The sequence shown here is derived from an EMBL/GenBank/DDBJ whole genome shotgun (WGS) entry which is preliminary data.</text>
</comment>
<evidence type="ECO:0000313" key="2">
    <source>
        <dbReference type="Proteomes" id="UP001172386"/>
    </source>
</evidence>
<dbReference type="EMBL" id="JAPDRQ010000026">
    <property type="protein sequence ID" value="KAJ9661033.1"/>
    <property type="molecule type" value="Genomic_DNA"/>
</dbReference>
<protein>
    <submittedName>
        <fullName evidence="1">Uncharacterized protein</fullName>
    </submittedName>
</protein>
<keyword evidence="2" id="KW-1185">Reference proteome</keyword>
<accession>A0ACC3AEU5</accession>